<protein>
    <submittedName>
        <fullName evidence="1">Uncharacterized protein</fullName>
    </submittedName>
</protein>
<sequence length="101" mass="11867">MVQSVKKGTSDDVNVWRGFVNGIRNFEKHILVIGIYRKNYHETFVRFCVMDFVDCLADRQRMAMVFTSSPNNPSYVHSVINLHHTVYGIRYNKNKKQIVRS</sequence>
<dbReference type="Proteomes" id="UP001055811">
    <property type="component" value="Linkage Group LG02"/>
</dbReference>
<accession>A0ACB9G8G5</accession>
<reference evidence="2" key="1">
    <citation type="journal article" date="2022" name="Mol. Ecol. Resour.">
        <title>The genomes of chicory, endive, great burdock and yacon provide insights into Asteraceae palaeo-polyploidization history and plant inulin production.</title>
        <authorList>
            <person name="Fan W."/>
            <person name="Wang S."/>
            <person name="Wang H."/>
            <person name="Wang A."/>
            <person name="Jiang F."/>
            <person name="Liu H."/>
            <person name="Zhao H."/>
            <person name="Xu D."/>
            <person name="Zhang Y."/>
        </authorList>
    </citation>
    <scope>NUCLEOTIDE SEQUENCE [LARGE SCALE GENOMIC DNA]</scope>
    <source>
        <strain evidence="2">cv. Punajuju</strain>
    </source>
</reference>
<evidence type="ECO:0000313" key="2">
    <source>
        <dbReference type="Proteomes" id="UP001055811"/>
    </source>
</evidence>
<keyword evidence="2" id="KW-1185">Reference proteome</keyword>
<dbReference type="EMBL" id="CM042010">
    <property type="protein sequence ID" value="KAI3779371.1"/>
    <property type="molecule type" value="Genomic_DNA"/>
</dbReference>
<comment type="caution">
    <text evidence="1">The sequence shown here is derived from an EMBL/GenBank/DDBJ whole genome shotgun (WGS) entry which is preliminary data.</text>
</comment>
<evidence type="ECO:0000313" key="1">
    <source>
        <dbReference type="EMBL" id="KAI3779371.1"/>
    </source>
</evidence>
<proteinExistence type="predicted"/>
<reference evidence="1 2" key="2">
    <citation type="journal article" date="2022" name="Mol. Ecol. Resour.">
        <title>The genomes of chicory, endive, great burdock and yacon provide insights into Asteraceae paleo-polyploidization history and plant inulin production.</title>
        <authorList>
            <person name="Fan W."/>
            <person name="Wang S."/>
            <person name="Wang H."/>
            <person name="Wang A."/>
            <person name="Jiang F."/>
            <person name="Liu H."/>
            <person name="Zhao H."/>
            <person name="Xu D."/>
            <person name="Zhang Y."/>
        </authorList>
    </citation>
    <scope>NUCLEOTIDE SEQUENCE [LARGE SCALE GENOMIC DNA]</scope>
    <source>
        <strain evidence="2">cv. Punajuju</strain>
        <tissue evidence="1">Leaves</tissue>
    </source>
</reference>
<name>A0ACB9G8G5_CICIN</name>
<gene>
    <name evidence="1" type="ORF">L2E82_09087</name>
</gene>
<organism evidence="1 2">
    <name type="scientific">Cichorium intybus</name>
    <name type="common">Chicory</name>
    <dbReference type="NCBI Taxonomy" id="13427"/>
    <lineage>
        <taxon>Eukaryota</taxon>
        <taxon>Viridiplantae</taxon>
        <taxon>Streptophyta</taxon>
        <taxon>Embryophyta</taxon>
        <taxon>Tracheophyta</taxon>
        <taxon>Spermatophyta</taxon>
        <taxon>Magnoliopsida</taxon>
        <taxon>eudicotyledons</taxon>
        <taxon>Gunneridae</taxon>
        <taxon>Pentapetalae</taxon>
        <taxon>asterids</taxon>
        <taxon>campanulids</taxon>
        <taxon>Asterales</taxon>
        <taxon>Asteraceae</taxon>
        <taxon>Cichorioideae</taxon>
        <taxon>Cichorieae</taxon>
        <taxon>Cichoriinae</taxon>
        <taxon>Cichorium</taxon>
    </lineage>
</organism>